<evidence type="ECO:0008006" key="2">
    <source>
        <dbReference type="Google" id="ProtNLM"/>
    </source>
</evidence>
<name>A0A382R2A8_9ZZZZ</name>
<accession>A0A382R2A8</accession>
<reference evidence="1" key="1">
    <citation type="submission" date="2018-05" db="EMBL/GenBank/DDBJ databases">
        <authorList>
            <person name="Lanie J.A."/>
            <person name="Ng W.-L."/>
            <person name="Kazmierczak K.M."/>
            <person name="Andrzejewski T.M."/>
            <person name="Davidsen T.M."/>
            <person name="Wayne K.J."/>
            <person name="Tettelin H."/>
            <person name="Glass J.I."/>
            <person name="Rusch D."/>
            <person name="Podicherti R."/>
            <person name="Tsui H.-C.T."/>
            <person name="Winkler M.E."/>
        </authorList>
    </citation>
    <scope>NUCLEOTIDE SEQUENCE</scope>
</reference>
<sequence length="38" mass="4285">VATYSVGFHSIMAFEGQQYTWFTGVYWTLTVMSTLGFG</sequence>
<evidence type="ECO:0000313" key="1">
    <source>
        <dbReference type="EMBL" id="SVC90731.1"/>
    </source>
</evidence>
<gene>
    <name evidence="1" type="ORF">METZ01_LOCUS343585</name>
</gene>
<protein>
    <recommendedName>
        <fullName evidence="2">Potassium channel domain-containing protein</fullName>
    </recommendedName>
</protein>
<organism evidence="1">
    <name type="scientific">marine metagenome</name>
    <dbReference type="NCBI Taxonomy" id="408172"/>
    <lineage>
        <taxon>unclassified sequences</taxon>
        <taxon>metagenomes</taxon>
        <taxon>ecological metagenomes</taxon>
    </lineage>
</organism>
<dbReference type="EMBL" id="UINC01117945">
    <property type="protein sequence ID" value="SVC90731.1"/>
    <property type="molecule type" value="Genomic_DNA"/>
</dbReference>
<feature type="non-terminal residue" evidence="1">
    <location>
        <position position="38"/>
    </location>
</feature>
<proteinExistence type="predicted"/>
<dbReference type="AlphaFoldDB" id="A0A382R2A8"/>
<feature type="non-terminal residue" evidence="1">
    <location>
        <position position="1"/>
    </location>
</feature>